<dbReference type="EMBL" id="CP059066">
    <property type="protein sequence ID" value="QSQ07983.1"/>
    <property type="molecule type" value="Genomic_DNA"/>
</dbReference>
<dbReference type="RefSeq" id="WP_241755026.1">
    <property type="nucleotide sequence ID" value="NZ_CP059066.1"/>
</dbReference>
<evidence type="ECO:0000313" key="3">
    <source>
        <dbReference type="Proteomes" id="UP000662904"/>
    </source>
</evidence>
<reference evidence="2" key="1">
    <citation type="submission" date="2020-07" db="EMBL/GenBank/DDBJ databases">
        <title>Koleobacter methoxysyntrophicus gen. nov., sp. nov., a novel anaerobic bacterium isolated from deep subsurface oil field and proposal of Koleobacterales ord. nov. in the phylum Firmicutes.</title>
        <authorList>
            <person name="Sakamoto S."/>
            <person name="Tamaki H."/>
        </authorList>
    </citation>
    <scope>NUCLEOTIDE SEQUENCE</scope>
    <source>
        <strain evidence="2">NRmbB1</strain>
    </source>
</reference>
<gene>
    <name evidence="2" type="ORF">H0A61_00302</name>
</gene>
<keyword evidence="1" id="KW-0472">Membrane</keyword>
<dbReference type="Proteomes" id="UP000662904">
    <property type="component" value="Chromosome"/>
</dbReference>
<dbReference type="AlphaFoldDB" id="A0A8A0RID9"/>
<dbReference type="KEGG" id="kme:H0A61_00302"/>
<keyword evidence="3" id="KW-1185">Reference proteome</keyword>
<protein>
    <submittedName>
        <fullName evidence="2">Uncharacterized protein</fullName>
    </submittedName>
</protein>
<evidence type="ECO:0000256" key="1">
    <source>
        <dbReference type="SAM" id="Phobius"/>
    </source>
</evidence>
<evidence type="ECO:0000313" key="2">
    <source>
        <dbReference type="EMBL" id="QSQ07983.1"/>
    </source>
</evidence>
<feature type="transmembrane region" description="Helical" evidence="1">
    <location>
        <begin position="87"/>
        <end position="108"/>
    </location>
</feature>
<proteinExistence type="predicted"/>
<sequence>MKTRTIEFCRNIVTKFILSIKRFPEAILMAAAVSVAIFLVHMKPYYDRETEEMILRTVMVLALGVPVFLSIKVFFERVPALKKGIRSAIYIAASVGLVLYYKGIYLIFPGAYTSPLSDDVHIHGKKGHCLWGNREQVLCYTCWALGDRCDALFYLCEKA</sequence>
<feature type="transmembrane region" description="Helical" evidence="1">
    <location>
        <begin position="54"/>
        <end position="75"/>
    </location>
</feature>
<keyword evidence="1" id="KW-1133">Transmembrane helix</keyword>
<organism evidence="2 3">
    <name type="scientific">Koleobacter methoxysyntrophicus</name>
    <dbReference type="NCBI Taxonomy" id="2751313"/>
    <lineage>
        <taxon>Bacteria</taxon>
        <taxon>Bacillati</taxon>
        <taxon>Bacillota</taxon>
        <taxon>Clostridia</taxon>
        <taxon>Koleobacterales</taxon>
        <taxon>Koleobacteraceae</taxon>
        <taxon>Koleobacter</taxon>
    </lineage>
</organism>
<keyword evidence="1" id="KW-0812">Transmembrane</keyword>
<feature type="transmembrane region" description="Helical" evidence="1">
    <location>
        <begin position="23"/>
        <end position="42"/>
    </location>
</feature>
<name>A0A8A0RID9_9FIRM</name>
<accession>A0A8A0RID9</accession>